<protein>
    <submittedName>
        <fullName evidence="5">Basic-leucine zipper transcription factor family protein</fullName>
    </submittedName>
</protein>
<name>A0AAD4J607_PERFH</name>
<dbReference type="InterPro" id="IPR046347">
    <property type="entry name" value="bZIP_sf"/>
</dbReference>
<dbReference type="SMART" id="SM00338">
    <property type="entry name" value="BRLZ"/>
    <property type="match status" value="1"/>
</dbReference>
<dbReference type="Proteomes" id="UP001190926">
    <property type="component" value="Unassembled WGS sequence"/>
</dbReference>
<dbReference type="PROSITE" id="PS00036">
    <property type="entry name" value="BZIP_BASIC"/>
    <property type="match status" value="1"/>
</dbReference>
<dbReference type="PANTHER" id="PTHR22952:SF175">
    <property type="entry name" value="PROTEIN ABSCISIC ACID-INSENSITIVE 5"/>
    <property type="match status" value="1"/>
</dbReference>
<dbReference type="Gene3D" id="1.20.5.170">
    <property type="match status" value="1"/>
</dbReference>
<dbReference type="GO" id="GO:0003677">
    <property type="term" value="F:DNA binding"/>
    <property type="evidence" value="ECO:0007669"/>
    <property type="project" value="UniProtKB-KW"/>
</dbReference>
<feature type="domain" description="BZIP" evidence="4">
    <location>
        <begin position="155"/>
        <end position="200"/>
    </location>
</feature>
<dbReference type="Pfam" id="PF00170">
    <property type="entry name" value="bZIP_1"/>
    <property type="match status" value="1"/>
</dbReference>
<proteinExistence type="predicted"/>
<dbReference type="InterPro" id="IPR043452">
    <property type="entry name" value="BZIP46-like"/>
</dbReference>
<dbReference type="GO" id="GO:0045893">
    <property type="term" value="P:positive regulation of DNA-templated transcription"/>
    <property type="evidence" value="ECO:0007669"/>
    <property type="project" value="InterPro"/>
</dbReference>
<organism evidence="5 6">
    <name type="scientific">Perilla frutescens var. hirtella</name>
    <name type="common">Perilla citriodora</name>
    <name type="synonym">Perilla setoyensis</name>
    <dbReference type="NCBI Taxonomy" id="608512"/>
    <lineage>
        <taxon>Eukaryota</taxon>
        <taxon>Viridiplantae</taxon>
        <taxon>Streptophyta</taxon>
        <taxon>Embryophyta</taxon>
        <taxon>Tracheophyta</taxon>
        <taxon>Spermatophyta</taxon>
        <taxon>Magnoliopsida</taxon>
        <taxon>eudicotyledons</taxon>
        <taxon>Gunneridae</taxon>
        <taxon>Pentapetalae</taxon>
        <taxon>asterids</taxon>
        <taxon>lamiids</taxon>
        <taxon>Lamiales</taxon>
        <taxon>Lamiaceae</taxon>
        <taxon>Nepetoideae</taxon>
        <taxon>Elsholtzieae</taxon>
        <taxon>Perilla</taxon>
    </lineage>
</organism>
<comment type="subcellular location">
    <subcellularLocation>
        <location evidence="1">Nucleus</location>
    </subcellularLocation>
</comment>
<dbReference type="SUPFAM" id="SSF57959">
    <property type="entry name" value="Leucine zipper domain"/>
    <property type="match status" value="1"/>
</dbReference>
<dbReference type="InterPro" id="IPR004827">
    <property type="entry name" value="bZIP"/>
</dbReference>
<gene>
    <name evidence="5" type="ORF">C2S53_015196</name>
</gene>
<accession>A0AAD4J607</accession>
<sequence>MGSPNEFDHYPYLVSLNLDEFMIGKPMNLNLDHEPLIKNDLIISQETEMSSSAELFTLRNIGEDFLQNPAPLMTKIDQEYMNWQQQEMVDSMQLVHHQTVVESNFQGFDQNKVMDLGNLDKMSVTTTQVVENSEDSHIETEKIHGSSDELMAKSVERRQKRMIKNRESAARSRARKQAYIDQLQSNVLQLQTSNNLLRKRKVLITH</sequence>
<dbReference type="AlphaFoldDB" id="A0AAD4J607"/>
<dbReference type="CDD" id="cd14707">
    <property type="entry name" value="bZIP_plant_BZIP46"/>
    <property type="match status" value="1"/>
</dbReference>
<evidence type="ECO:0000256" key="1">
    <source>
        <dbReference type="ARBA" id="ARBA00004123"/>
    </source>
</evidence>
<keyword evidence="2" id="KW-0238">DNA-binding</keyword>
<dbReference type="GO" id="GO:0005634">
    <property type="term" value="C:nucleus"/>
    <property type="evidence" value="ECO:0007669"/>
    <property type="project" value="UniProtKB-SubCell"/>
</dbReference>
<dbReference type="PANTHER" id="PTHR22952">
    <property type="entry name" value="CAMP-RESPONSE ELEMENT BINDING PROTEIN-RELATED"/>
    <property type="match status" value="1"/>
</dbReference>
<dbReference type="PROSITE" id="PS50217">
    <property type="entry name" value="BZIP"/>
    <property type="match status" value="1"/>
</dbReference>
<evidence type="ECO:0000256" key="3">
    <source>
        <dbReference type="ARBA" id="ARBA00023242"/>
    </source>
</evidence>
<comment type="caution">
    <text evidence="5">The sequence shown here is derived from an EMBL/GenBank/DDBJ whole genome shotgun (WGS) entry which is preliminary data.</text>
</comment>
<reference evidence="5 6" key="1">
    <citation type="journal article" date="2021" name="Nat. Commun.">
        <title>Incipient diploidization of the medicinal plant Perilla within 10,000 years.</title>
        <authorList>
            <person name="Zhang Y."/>
            <person name="Shen Q."/>
            <person name="Leng L."/>
            <person name="Zhang D."/>
            <person name="Chen S."/>
            <person name="Shi Y."/>
            <person name="Ning Z."/>
            <person name="Chen S."/>
        </authorList>
    </citation>
    <scope>NUCLEOTIDE SEQUENCE [LARGE SCALE GENOMIC DNA]</scope>
    <source>
        <strain evidence="6">cv. PC099</strain>
    </source>
</reference>
<dbReference type="EMBL" id="SDAM02000137">
    <property type="protein sequence ID" value="KAH6827855.1"/>
    <property type="molecule type" value="Genomic_DNA"/>
</dbReference>
<keyword evidence="6" id="KW-1185">Reference proteome</keyword>
<evidence type="ECO:0000259" key="4">
    <source>
        <dbReference type="PROSITE" id="PS50217"/>
    </source>
</evidence>
<keyword evidence="3" id="KW-0539">Nucleus</keyword>
<evidence type="ECO:0000256" key="2">
    <source>
        <dbReference type="ARBA" id="ARBA00023125"/>
    </source>
</evidence>
<dbReference type="GO" id="GO:0003700">
    <property type="term" value="F:DNA-binding transcription factor activity"/>
    <property type="evidence" value="ECO:0007669"/>
    <property type="project" value="InterPro"/>
</dbReference>
<evidence type="ECO:0000313" key="6">
    <source>
        <dbReference type="Proteomes" id="UP001190926"/>
    </source>
</evidence>
<evidence type="ECO:0000313" key="5">
    <source>
        <dbReference type="EMBL" id="KAH6827855.1"/>
    </source>
</evidence>